<dbReference type="Gene3D" id="3.40.50.2300">
    <property type="match status" value="1"/>
</dbReference>
<dbReference type="InterPro" id="IPR011006">
    <property type="entry name" value="CheY-like_superfamily"/>
</dbReference>
<protein>
    <recommendedName>
        <fullName evidence="1">Stage 0 sporulation protein A homolog</fullName>
    </recommendedName>
</protein>
<dbReference type="RefSeq" id="WP_343184724.1">
    <property type="nucleotide sequence ID" value="NZ_JBCITM010000002.1"/>
</dbReference>
<keyword evidence="3" id="KW-0597">Phosphoprotein</keyword>
<comment type="function">
    <text evidence="2">May play the central regulatory role in sporulation. It may be an element of the effector pathway responsible for the activation of sporulation genes in response to nutritional stress. Spo0A may act in concert with spo0H (a sigma factor) to control the expression of some genes that are critical to the sporulation process.</text>
</comment>
<dbReference type="InterPro" id="IPR052048">
    <property type="entry name" value="ST_Response_Regulator"/>
</dbReference>
<evidence type="ECO:0000256" key="2">
    <source>
        <dbReference type="ARBA" id="ARBA00024867"/>
    </source>
</evidence>
<name>A0ABU9VQA3_9CLOT</name>
<reference evidence="5 6" key="1">
    <citation type="submission" date="2024-04" db="EMBL/GenBank/DDBJ databases">
        <title>Genome sequencing and metabolic network reconstruction of aminoacids and betaine degradation by Anoxynatronum sibiricum.</title>
        <authorList>
            <person name="Detkova E.N."/>
            <person name="Boltjanskaja Y.V."/>
            <person name="Mardanov A.V."/>
            <person name="Kevbrin V."/>
        </authorList>
    </citation>
    <scope>NUCLEOTIDE SEQUENCE [LARGE SCALE GENOMIC DNA]</scope>
    <source>
        <strain evidence="5 6">Z-7981</strain>
    </source>
</reference>
<dbReference type="PANTHER" id="PTHR43228">
    <property type="entry name" value="TWO-COMPONENT RESPONSE REGULATOR"/>
    <property type="match status" value="1"/>
</dbReference>
<gene>
    <name evidence="5" type="ORF">AAIG11_02640</name>
</gene>
<dbReference type="PANTHER" id="PTHR43228:SF1">
    <property type="entry name" value="TWO-COMPONENT RESPONSE REGULATOR ARR22"/>
    <property type="match status" value="1"/>
</dbReference>
<proteinExistence type="predicted"/>
<evidence type="ECO:0000259" key="4">
    <source>
        <dbReference type="PROSITE" id="PS50110"/>
    </source>
</evidence>
<accession>A0ABU9VQA3</accession>
<feature type="modified residue" description="4-aspartylphosphate" evidence="3">
    <location>
        <position position="53"/>
    </location>
</feature>
<dbReference type="EMBL" id="JBCITM010000002">
    <property type="protein sequence ID" value="MEN1759361.1"/>
    <property type="molecule type" value="Genomic_DNA"/>
</dbReference>
<dbReference type="InterPro" id="IPR001789">
    <property type="entry name" value="Sig_transdc_resp-reg_receiver"/>
</dbReference>
<evidence type="ECO:0000256" key="3">
    <source>
        <dbReference type="PROSITE-ProRule" id="PRU00169"/>
    </source>
</evidence>
<evidence type="ECO:0000313" key="5">
    <source>
        <dbReference type="EMBL" id="MEN1759361.1"/>
    </source>
</evidence>
<dbReference type="Proteomes" id="UP001407405">
    <property type="component" value="Unassembled WGS sequence"/>
</dbReference>
<dbReference type="Pfam" id="PF00072">
    <property type="entry name" value="Response_reg"/>
    <property type="match status" value="1"/>
</dbReference>
<organism evidence="5 6">
    <name type="scientific">Anoxynatronum sibiricum</name>
    <dbReference type="NCBI Taxonomy" id="210623"/>
    <lineage>
        <taxon>Bacteria</taxon>
        <taxon>Bacillati</taxon>
        <taxon>Bacillota</taxon>
        <taxon>Clostridia</taxon>
        <taxon>Eubacteriales</taxon>
        <taxon>Clostridiaceae</taxon>
        <taxon>Anoxynatronum</taxon>
    </lineage>
</organism>
<dbReference type="SUPFAM" id="SSF52172">
    <property type="entry name" value="CheY-like"/>
    <property type="match status" value="1"/>
</dbReference>
<keyword evidence="6" id="KW-1185">Reference proteome</keyword>
<sequence>MKRVLIVDDSPIIHNLLRKVLERNGYEVCGDAKNGKEGVDMYEELKPDLVFMDITMPVMEGIDAARLIKEQDPSAKIIMLSAMGDDAIKEEAHSIGVDIFLKKPFDDYKIVSAIAKIV</sequence>
<feature type="domain" description="Response regulatory" evidence="4">
    <location>
        <begin position="3"/>
        <end position="118"/>
    </location>
</feature>
<dbReference type="PROSITE" id="PS50110">
    <property type="entry name" value="RESPONSE_REGULATORY"/>
    <property type="match status" value="1"/>
</dbReference>
<evidence type="ECO:0000256" key="1">
    <source>
        <dbReference type="ARBA" id="ARBA00018672"/>
    </source>
</evidence>
<comment type="caution">
    <text evidence="5">The sequence shown here is derived from an EMBL/GenBank/DDBJ whole genome shotgun (WGS) entry which is preliminary data.</text>
</comment>
<evidence type="ECO:0000313" key="6">
    <source>
        <dbReference type="Proteomes" id="UP001407405"/>
    </source>
</evidence>
<dbReference type="SMART" id="SM00448">
    <property type="entry name" value="REC"/>
    <property type="match status" value="1"/>
</dbReference>